<keyword evidence="8 11" id="KW-0238">DNA-binding</keyword>
<evidence type="ECO:0000256" key="12">
    <source>
        <dbReference type="SAM" id="MobiDB-lite"/>
    </source>
</evidence>
<keyword evidence="4 11" id="KW-0479">Metal-binding</keyword>
<keyword evidence="10 11" id="KW-0804">Transcription</keyword>
<comment type="cofactor">
    <cofactor evidence="11">
        <name>[4Fe-4S] cluster</name>
        <dbReference type="ChEBI" id="CHEBI:49883"/>
    </cofactor>
    <text evidence="11">Binds 1 [4Fe-4S] cluster per subunit. Following nitrosylation of the [4Fe-4S] cluster binds 1 [4Fe-8(NO)] cluster per subunit.</text>
</comment>
<comment type="PTM">
    <text evidence="11">Upon Fe-S cluster removal intramolecular disulfide bonds are formed.</text>
</comment>
<keyword evidence="5 11" id="KW-0408">Iron</keyword>
<dbReference type="GO" id="GO:0046872">
    <property type="term" value="F:metal ion binding"/>
    <property type="evidence" value="ECO:0007669"/>
    <property type="project" value="UniProtKB-KW"/>
</dbReference>
<dbReference type="Pfam" id="PF02467">
    <property type="entry name" value="Whib"/>
    <property type="match status" value="1"/>
</dbReference>
<dbReference type="InterPro" id="IPR003482">
    <property type="entry name" value="Whib"/>
</dbReference>
<evidence type="ECO:0000256" key="2">
    <source>
        <dbReference type="ARBA" id="ARBA00006597"/>
    </source>
</evidence>
<accession>A0A1M5JB60</accession>
<keyword evidence="9 11" id="KW-1015">Disulfide bond</keyword>
<dbReference type="PANTHER" id="PTHR38839:SF2">
    <property type="entry name" value="TRANSCRIPTIONAL REGULATOR WHIB7-RELATED"/>
    <property type="match status" value="1"/>
</dbReference>
<evidence type="ECO:0000313" key="15">
    <source>
        <dbReference type="Proteomes" id="UP000184501"/>
    </source>
</evidence>
<evidence type="ECO:0000256" key="3">
    <source>
        <dbReference type="ARBA" id="ARBA00022485"/>
    </source>
</evidence>
<dbReference type="EMBL" id="FQVN01000008">
    <property type="protein sequence ID" value="SHG37490.1"/>
    <property type="molecule type" value="Genomic_DNA"/>
</dbReference>
<keyword evidence="15" id="KW-1185">Reference proteome</keyword>
<comment type="similarity">
    <text evidence="2 11">Belongs to the WhiB family.</text>
</comment>
<comment type="PTM">
    <text evidence="11">The Fe-S cluster can be nitrosylated by nitric oxide (NO).</text>
</comment>
<evidence type="ECO:0000256" key="11">
    <source>
        <dbReference type="HAMAP-Rule" id="MF_01479"/>
    </source>
</evidence>
<dbReference type="GO" id="GO:0051539">
    <property type="term" value="F:4 iron, 4 sulfur cluster binding"/>
    <property type="evidence" value="ECO:0007669"/>
    <property type="project" value="UniProtKB-UniRule"/>
</dbReference>
<dbReference type="GO" id="GO:0005737">
    <property type="term" value="C:cytoplasm"/>
    <property type="evidence" value="ECO:0007669"/>
    <property type="project" value="UniProtKB-SubCell"/>
</dbReference>
<dbReference type="GO" id="GO:0045454">
    <property type="term" value="P:cell redox homeostasis"/>
    <property type="evidence" value="ECO:0007669"/>
    <property type="project" value="TreeGrafter"/>
</dbReference>
<evidence type="ECO:0000256" key="8">
    <source>
        <dbReference type="ARBA" id="ARBA00023125"/>
    </source>
</evidence>
<name>A0A1M5JB60_STRHI</name>
<feature type="binding site" evidence="11">
    <location>
        <position position="68"/>
    </location>
    <ligand>
        <name>[4Fe-4S] cluster</name>
        <dbReference type="ChEBI" id="CHEBI:49883"/>
    </ligand>
</feature>
<dbReference type="HAMAP" id="MF_01479">
    <property type="entry name" value="WhiB"/>
    <property type="match status" value="1"/>
</dbReference>
<dbReference type="InterPro" id="IPR000637">
    <property type="entry name" value="HMGI/Y_DNA-bd_CS"/>
</dbReference>
<keyword evidence="3 11" id="KW-0004">4Fe-4S</keyword>
<protein>
    <recommendedName>
        <fullName evidence="11">Transcriptional regulator WhiB</fullName>
    </recommendedName>
</protein>
<evidence type="ECO:0000256" key="5">
    <source>
        <dbReference type="ARBA" id="ARBA00023004"/>
    </source>
</evidence>
<evidence type="ECO:0000256" key="10">
    <source>
        <dbReference type="ARBA" id="ARBA00023163"/>
    </source>
</evidence>
<feature type="binding site" evidence="11">
    <location>
        <position position="74"/>
    </location>
    <ligand>
        <name>[4Fe-4S] cluster</name>
        <dbReference type="ChEBI" id="CHEBI:49883"/>
    </ligand>
</feature>
<dbReference type="PROSITE" id="PS51674">
    <property type="entry name" value="4FE4S_WBL"/>
    <property type="match status" value="1"/>
</dbReference>
<evidence type="ECO:0000256" key="1">
    <source>
        <dbReference type="ARBA" id="ARBA00004496"/>
    </source>
</evidence>
<organism evidence="14 15">
    <name type="scientific">Streptoalloteichus hindustanus</name>
    <dbReference type="NCBI Taxonomy" id="2017"/>
    <lineage>
        <taxon>Bacteria</taxon>
        <taxon>Bacillati</taxon>
        <taxon>Actinomycetota</taxon>
        <taxon>Actinomycetes</taxon>
        <taxon>Pseudonocardiales</taxon>
        <taxon>Pseudonocardiaceae</taxon>
        <taxon>Streptoalloteichus</taxon>
    </lineage>
</organism>
<dbReference type="GO" id="GO:0035731">
    <property type="term" value="F:dinitrosyl-iron complex binding"/>
    <property type="evidence" value="ECO:0007669"/>
    <property type="project" value="UniProtKB-UniRule"/>
</dbReference>
<dbReference type="GO" id="GO:0045892">
    <property type="term" value="P:negative regulation of DNA-templated transcription"/>
    <property type="evidence" value="ECO:0007669"/>
    <property type="project" value="TreeGrafter"/>
</dbReference>
<dbReference type="PROSITE" id="PS00354">
    <property type="entry name" value="HMGI_Y"/>
    <property type="match status" value="1"/>
</dbReference>
<keyword evidence="7 11" id="KW-0805">Transcription regulation</keyword>
<sequence>MFTANVPLTGGTLPVAPTVGGSTVGVAELATALPEDELALPCRVNNADLWFAEAPAELERAKRLCADCPVKAQCLAGALARREPWGVWGGEIFERGAVIARKRPRGRPRKEDREVSVPEARAPEARAEQMREQEAAA</sequence>
<dbReference type="GO" id="GO:0047134">
    <property type="term" value="F:protein-disulfide reductase [NAD(P)H] activity"/>
    <property type="evidence" value="ECO:0007669"/>
    <property type="project" value="TreeGrafter"/>
</dbReference>
<feature type="binding site" evidence="11">
    <location>
        <position position="65"/>
    </location>
    <ligand>
        <name>[4Fe-4S] cluster</name>
        <dbReference type="ChEBI" id="CHEBI:49883"/>
    </ligand>
</feature>
<evidence type="ECO:0000256" key="7">
    <source>
        <dbReference type="ARBA" id="ARBA00023015"/>
    </source>
</evidence>
<feature type="region of interest" description="Disordered" evidence="12">
    <location>
        <begin position="103"/>
        <end position="137"/>
    </location>
</feature>
<comment type="function">
    <text evidence="11">Acts as a transcriptional regulator. Probably redox-responsive. The apo- but not holo-form probably binds DNA.</text>
</comment>
<keyword evidence="6 11" id="KW-0411">Iron-sulfur</keyword>
<evidence type="ECO:0000313" key="14">
    <source>
        <dbReference type="EMBL" id="SHG37490.1"/>
    </source>
</evidence>
<keyword evidence="11" id="KW-0963">Cytoplasm</keyword>
<evidence type="ECO:0000256" key="4">
    <source>
        <dbReference type="ARBA" id="ARBA00022723"/>
    </source>
</evidence>
<dbReference type="GO" id="GO:0003677">
    <property type="term" value="F:DNA binding"/>
    <property type="evidence" value="ECO:0007669"/>
    <property type="project" value="UniProtKB-UniRule"/>
</dbReference>
<proteinExistence type="inferred from homology"/>
<feature type="binding site" evidence="11">
    <location>
        <position position="42"/>
    </location>
    <ligand>
        <name>[4Fe-4S] cluster</name>
        <dbReference type="ChEBI" id="CHEBI:49883"/>
    </ligand>
</feature>
<dbReference type="STRING" id="2017.SAMN05444320_108198"/>
<evidence type="ECO:0000256" key="9">
    <source>
        <dbReference type="ARBA" id="ARBA00023157"/>
    </source>
</evidence>
<reference evidence="14 15" key="1">
    <citation type="submission" date="2016-11" db="EMBL/GenBank/DDBJ databases">
        <authorList>
            <person name="Jaros S."/>
            <person name="Januszkiewicz K."/>
            <person name="Wedrychowicz H."/>
        </authorList>
    </citation>
    <scope>NUCLEOTIDE SEQUENCE [LARGE SCALE GENOMIC DNA]</scope>
    <source>
        <strain evidence="14 15">DSM 44523</strain>
    </source>
</reference>
<dbReference type="AlphaFoldDB" id="A0A1M5JB60"/>
<evidence type="ECO:0000259" key="13">
    <source>
        <dbReference type="PROSITE" id="PS51674"/>
    </source>
</evidence>
<gene>
    <name evidence="11" type="primary">whiB</name>
    <name evidence="14" type="ORF">SAMN05444320_108198</name>
</gene>
<dbReference type="PANTHER" id="PTHR38839">
    <property type="entry name" value="TRANSCRIPTIONAL REGULATOR WHID-RELATED"/>
    <property type="match status" value="1"/>
</dbReference>
<dbReference type="Proteomes" id="UP000184501">
    <property type="component" value="Unassembled WGS sequence"/>
</dbReference>
<feature type="domain" description="4Fe-4S Wbl-type" evidence="13">
    <location>
        <begin position="41"/>
        <end position="98"/>
    </location>
</feature>
<feature type="compositionally biased region" description="Basic and acidic residues" evidence="12">
    <location>
        <begin position="109"/>
        <end position="137"/>
    </location>
</feature>
<dbReference type="RefSeq" id="WP_083960119.1">
    <property type="nucleotide sequence ID" value="NZ_FQVN01000008.1"/>
</dbReference>
<comment type="subcellular location">
    <subcellularLocation>
        <location evidence="1 11">Cytoplasm</location>
    </subcellularLocation>
</comment>
<evidence type="ECO:0000256" key="6">
    <source>
        <dbReference type="ARBA" id="ARBA00023014"/>
    </source>
</evidence>
<dbReference type="OrthoDB" id="5244115at2"/>
<dbReference type="InterPro" id="IPR034768">
    <property type="entry name" value="4FE4S_WBL"/>
</dbReference>